<dbReference type="OrthoDB" id="6630012at2"/>
<organism evidence="1 2">
    <name type="scientific">Kocuria rhizophila (strain ATCC 9341 / DSM 348 / NBRC 103217 / DC2201)</name>
    <dbReference type="NCBI Taxonomy" id="378753"/>
    <lineage>
        <taxon>Bacteria</taxon>
        <taxon>Bacillati</taxon>
        <taxon>Actinomycetota</taxon>
        <taxon>Actinomycetes</taxon>
        <taxon>Micrococcales</taxon>
        <taxon>Micrococcaceae</taxon>
        <taxon>Kocuria</taxon>
    </lineage>
</organism>
<dbReference type="RefSeq" id="WP_012399200.1">
    <property type="nucleotide sequence ID" value="NC_010617.1"/>
</dbReference>
<evidence type="ECO:0000313" key="2">
    <source>
        <dbReference type="Proteomes" id="UP000008838"/>
    </source>
</evidence>
<dbReference type="EMBL" id="AP009152">
    <property type="protein sequence ID" value="BAG30479.1"/>
    <property type="molecule type" value="Genomic_DNA"/>
</dbReference>
<keyword evidence="2" id="KW-1185">Reference proteome</keyword>
<dbReference type="eggNOG" id="COG4861">
    <property type="taxonomic scope" value="Bacteria"/>
</dbReference>
<dbReference type="AlphaFoldDB" id="B2GHW7"/>
<reference evidence="1 2" key="1">
    <citation type="journal article" date="2008" name="J. Bacteriol.">
        <title>Complete genome sequence of the soil actinomycete Kocuria rhizophila.</title>
        <authorList>
            <person name="Takarada H."/>
            <person name="Sekine M."/>
            <person name="Kosugi H."/>
            <person name="Matsuo Y."/>
            <person name="Fujisawa T."/>
            <person name="Omata S."/>
            <person name="Kishi E."/>
            <person name="Shimizu A."/>
            <person name="Tsukatani N."/>
            <person name="Tanikawa S."/>
            <person name="Fujita N."/>
            <person name="Harayama S."/>
        </authorList>
    </citation>
    <scope>NUCLEOTIDE SEQUENCE [LARGE SCALE GENOMIC DNA]</scope>
    <source>
        <strain evidence="2">ATCC 9341 / DSM 348 / NBRC 103217 / DC2201</strain>
    </source>
</reference>
<gene>
    <name evidence="1" type="ordered locus">KRH_21320</name>
</gene>
<sequence length="177" mass="19832">MLELDEAAGDPLLLLARSIHPRSAHELLEAPVRALAAAAKVSLGQAQSTLELLDEQGFLDRRSRRLMRREILTERWADAFATGLGPKTLVQQFHGDPGHLSLAGHGVVYVSGEQAAPWIKNPETATLYVEVLSPEMIFGNRWRTDETPNIMVHTTFWVPRALKIHHPRPSRLLPRRS</sequence>
<evidence type="ECO:0000313" key="1">
    <source>
        <dbReference type="EMBL" id="BAG30479.1"/>
    </source>
</evidence>
<dbReference type="HOGENOM" id="CLU_1515982_0_0_11"/>
<protein>
    <submittedName>
        <fullName evidence="1">Uncharacterized protein</fullName>
    </submittedName>
</protein>
<dbReference type="KEGG" id="krh:KRH_21320"/>
<dbReference type="InterPro" id="IPR019238">
    <property type="entry name" value="AbiEi_2"/>
</dbReference>
<dbReference type="Pfam" id="PF09952">
    <property type="entry name" value="AbiEi_2"/>
    <property type="match status" value="1"/>
</dbReference>
<dbReference type="Proteomes" id="UP000008838">
    <property type="component" value="Chromosome"/>
</dbReference>
<proteinExistence type="predicted"/>
<accession>B2GHW7</accession>
<name>B2GHW7_KOCRD</name>